<keyword evidence="3" id="KW-0479">Metal-binding</keyword>
<gene>
    <name evidence="8" type="ORF">MNBD_GAMMA23-2110</name>
</gene>
<evidence type="ECO:0000256" key="5">
    <source>
        <dbReference type="ARBA" id="ARBA00022842"/>
    </source>
</evidence>
<evidence type="ECO:0000256" key="1">
    <source>
        <dbReference type="ARBA" id="ARBA00001946"/>
    </source>
</evidence>
<dbReference type="PRINTS" id="PR00476">
    <property type="entry name" value="PHFRCTKINASE"/>
</dbReference>
<evidence type="ECO:0000313" key="8">
    <source>
        <dbReference type="EMBL" id="VAW91428.1"/>
    </source>
</evidence>
<dbReference type="HAMAP" id="MF_01978">
    <property type="entry name" value="Phosphofructokinase_II_B2"/>
    <property type="match status" value="1"/>
</dbReference>
<dbReference type="EMBL" id="UOFT01000010">
    <property type="protein sequence ID" value="VAW91428.1"/>
    <property type="molecule type" value="Genomic_DNA"/>
</dbReference>
<name>A0A3B0ZDC9_9ZZZZ</name>
<dbReference type="NCBIfam" id="NF010675">
    <property type="entry name" value="PRK14072.1"/>
    <property type="match status" value="1"/>
</dbReference>
<evidence type="ECO:0000256" key="2">
    <source>
        <dbReference type="ARBA" id="ARBA00022679"/>
    </source>
</evidence>
<dbReference type="GO" id="GO:0003872">
    <property type="term" value="F:6-phosphofructokinase activity"/>
    <property type="evidence" value="ECO:0007669"/>
    <property type="project" value="InterPro"/>
</dbReference>
<dbReference type="EC" id="2.7.1.90" evidence="8"/>
<proteinExistence type="inferred from homology"/>
<reference evidence="8" key="1">
    <citation type="submission" date="2018-06" db="EMBL/GenBank/DDBJ databases">
        <authorList>
            <person name="Zhirakovskaya E."/>
        </authorList>
    </citation>
    <scope>NUCLEOTIDE SEQUENCE</scope>
</reference>
<dbReference type="Pfam" id="PF00365">
    <property type="entry name" value="PFK"/>
    <property type="match status" value="1"/>
</dbReference>
<dbReference type="InterPro" id="IPR050929">
    <property type="entry name" value="PFKA"/>
</dbReference>
<dbReference type="GO" id="GO:0046872">
    <property type="term" value="F:metal ion binding"/>
    <property type="evidence" value="ECO:0007669"/>
    <property type="project" value="UniProtKB-KW"/>
</dbReference>
<protein>
    <submittedName>
        <fullName evidence="8">Pyrophosphate-dependent fructose 6-phosphate-1-kinase</fullName>
        <ecNumber evidence="8">2.7.1.90</ecNumber>
    </submittedName>
</protein>
<dbReference type="GO" id="GO:0047334">
    <property type="term" value="F:diphosphate-fructose-6-phosphate 1-phosphotransferase activity"/>
    <property type="evidence" value="ECO:0007669"/>
    <property type="project" value="UniProtKB-EC"/>
</dbReference>
<sequence>MAAKKKAKKKVAKKKVNKKKTVAKKKPAKKKAKKKVAKKKVNKKKTKAKAKKKAAPKTPPMNAFYAQSGGVTAVINASAAGVIEEAKKSNKIGKVYAGRNGIIGALLEDLIDTSKETATTIKGLRHTPSGAFGSCRFKLKSLEANRREYERLIEVFKAHNIGFFFYNGGGDSADTCYKISQLSKEMGYPLQAIHVPKTVDNDLPITDNCPGFGSVAKYVAVSTREASFDVASMCATSTKVFIVEVMGRHAGWIAAAGGLASTEDTFIPTVILFPEVEFNQEKFLAEVQKKVKKYGYCSVVVSEGVHWPDGRFLAETGLKDAFGHAQLGGAATVISGMIQSELQLKNHWAVADYLQRAARHIASKTDVDMAYAMGKAAVQFAVKGHNSVMPTIDRISNKPFKWKVGMADLSKVANVEKMMPDNFISKDGFGITKACRTYMEPLIKGEDYPPYKDGMPKYVRIKGVAVPKKLKGKFEI</sequence>
<evidence type="ECO:0000256" key="4">
    <source>
        <dbReference type="ARBA" id="ARBA00022777"/>
    </source>
</evidence>
<dbReference type="SUPFAM" id="SSF53784">
    <property type="entry name" value="Phosphofructokinase"/>
    <property type="match status" value="1"/>
</dbReference>
<accession>A0A3B0ZDC9</accession>
<comment type="cofactor">
    <cofactor evidence="1">
        <name>Mg(2+)</name>
        <dbReference type="ChEBI" id="CHEBI:18420"/>
    </cofactor>
</comment>
<dbReference type="InterPro" id="IPR022953">
    <property type="entry name" value="ATP_PFK"/>
</dbReference>
<evidence type="ECO:0000256" key="3">
    <source>
        <dbReference type="ARBA" id="ARBA00022723"/>
    </source>
</evidence>
<dbReference type="UniPathway" id="UPA00109">
    <property type="reaction ID" value="UER00182"/>
</dbReference>
<dbReference type="InterPro" id="IPR035966">
    <property type="entry name" value="PKF_sf"/>
</dbReference>
<evidence type="ECO:0000256" key="6">
    <source>
        <dbReference type="SAM" id="MobiDB-lite"/>
    </source>
</evidence>
<organism evidence="8">
    <name type="scientific">hydrothermal vent metagenome</name>
    <dbReference type="NCBI Taxonomy" id="652676"/>
    <lineage>
        <taxon>unclassified sequences</taxon>
        <taxon>metagenomes</taxon>
        <taxon>ecological metagenomes</taxon>
    </lineage>
</organism>
<keyword evidence="2 8" id="KW-0808">Transferase</keyword>
<feature type="compositionally biased region" description="Basic residues" evidence="6">
    <location>
        <begin position="1"/>
        <end position="55"/>
    </location>
</feature>
<dbReference type="InterPro" id="IPR000023">
    <property type="entry name" value="Phosphofructokinase_dom"/>
</dbReference>
<keyword evidence="4 8" id="KW-0418">Kinase</keyword>
<feature type="domain" description="Phosphofructokinase" evidence="7">
    <location>
        <begin position="66"/>
        <end position="380"/>
    </location>
</feature>
<evidence type="ECO:0000259" key="7">
    <source>
        <dbReference type="Pfam" id="PF00365"/>
    </source>
</evidence>
<keyword evidence="5" id="KW-0460">Magnesium</keyword>
<dbReference type="PANTHER" id="PTHR45770">
    <property type="entry name" value="ATP-DEPENDENT 6-PHOSPHOFRUCTOKINASE 1"/>
    <property type="match status" value="1"/>
</dbReference>
<feature type="region of interest" description="Disordered" evidence="6">
    <location>
        <begin position="1"/>
        <end position="61"/>
    </location>
</feature>
<dbReference type="Gene3D" id="3.40.50.460">
    <property type="entry name" value="Phosphofructokinase domain"/>
    <property type="match status" value="1"/>
</dbReference>
<dbReference type="AlphaFoldDB" id="A0A3B0ZDC9"/>
<dbReference type="InterPro" id="IPR011404">
    <property type="entry name" value="PPi-PFK"/>
</dbReference>
<dbReference type="Gene3D" id="3.40.50.450">
    <property type="match status" value="1"/>
</dbReference>
<dbReference type="GO" id="GO:0006002">
    <property type="term" value="P:fructose 6-phosphate metabolic process"/>
    <property type="evidence" value="ECO:0007669"/>
    <property type="project" value="InterPro"/>
</dbReference>